<comment type="caution">
    <text evidence="2">The sequence shown here is derived from an EMBL/GenBank/DDBJ whole genome shotgun (WGS) entry which is preliminary data.</text>
</comment>
<feature type="transmembrane region" description="Helical" evidence="1">
    <location>
        <begin position="95"/>
        <end position="115"/>
    </location>
</feature>
<evidence type="ECO:0000313" key="2">
    <source>
        <dbReference type="EMBL" id="RDU73730.1"/>
    </source>
</evidence>
<evidence type="ECO:0000313" key="3">
    <source>
        <dbReference type="Proteomes" id="UP000256424"/>
    </source>
</evidence>
<protein>
    <submittedName>
        <fullName evidence="2">Uncharacterized protein</fullName>
    </submittedName>
</protein>
<feature type="transmembrane region" description="Helical" evidence="1">
    <location>
        <begin position="16"/>
        <end position="34"/>
    </location>
</feature>
<dbReference type="EMBL" id="NXLW01000001">
    <property type="protein sequence ID" value="RDU73730.1"/>
    <property type="molecule type" value="Genomic_DNA"/>
</dbReference>
<reference evidence="2 3" key="1">
    <citation type="submission" date="2018-04" db="EMBL/GenBank/DDBJ databases">
        <title>Novel Campyloabacter and Helicobacter Species and Strains.</title>
        <authorList>
            <person name="Mannion A.J."/>
            <person name="Shen Z."/>
            <person name="Fox J.G."/>
        </authorList>
    </citation>
    <scope>NUCLEOTIDE SEQUENCE [LARGE SCALE GENOMIC DNA]</scope>
    <source>
        <strain evidence="2 3">MIT 97-5075</strain>
    </source>
</reference>
<proteinExistence type="predicted"/>
<name>A0A3D8J8W6_9HELI</name>
<dbReference type="Proteomes" id="UP000256424">
    <property type="component" value="Unassembled WGS sequence"/>
</dbReference>
<feature type="transmembrane region" description="Helical" evidence="1">
    <location>
        <begin position="154"/>
        <end position="179"/>
    </location>
</feature>
<evidence type="ECO:0000256" key="1">
    <source>
        <dbReference type="SAM" id="Phobius"/>
    </source>
</evidence>
<sequence length="187" mass="21043">MTLGNLFILGIVPKLWLRKILASLVGLVAAYLLILYNRETTFLLALFFAAFVYKTLQKTTNAQNPFSSQEDNFYVDSSSDNVQFNRATQQDSLELDSLVVGQCIAGLFCACLVIFTDWQDFLFKALFACVLIRLYDYYKPSIMSKLYTFEKDRILGFVLGSVLNGILSGLSVAICMVLLDKVLQIVL</sequence>
<keyword evidence="3" id="KW-1185">Reference proteome</keyword>
<dbReference type="AlphaFoldDB" id="A0A3D8J8W6"/>
<gene>
    <name evidence="2" type="ORF">CQA66_00665</name>
</gene>
<organism evidence="2 3">
    <name type="scientific">Helicobacter aurati</name>
    <dbReference type="NCBI Taxonomy" id="137778"/>
    <lineage>
        <taxon>Bacteria</taxon>
        <taxon>Pseudomonadati</taxon>
        <taxon>Campylobacterota</taxon>
        <taxon>Epsilonproteobacteria</taxon>
        <taxon>Campylobacterales</taxon>
        <taxon>Helicobacteraceae</taxon>
        <taxon>Helicobacter</taxon>
    </lineage>
</organism>
<accession>A0A3D8J8W6</accession>
<keyword evidence="1" id="KW-0812">Transmembrane</keyword>
<keyword evidence="1" id="KW-0472">Membrane</keyword>
<keyword evidence="1" id="KW-1133">Transmembrane helix</keyword>